<evidence type="ECO:0000313" key="2">
    <source>
        <dbReference type="Proteomes" id="UP001597010"/>
    </source>
</evidence>
<reference evidence="2" key="1">
    <citation type="journal article" date="2019" name="Int. J. Syst. Evol. Microbiol.">
        <title>The Global Catalogue of Microorganisms (GCM) 10K type strain sequencing project: providing services to taxonomists for standard genome sequencing and annotation.</title>
        <authorList>
            <consortium name="The Broad Institute Genomics Platform"/>
            <consortium name="The Broad Institute Genome Sequencing Center for Infectious Disease"/>
            <person name="Wu L."/>
            <person name="Ma J."/>
        </authorList>
    </citation>
    <scope>NUCLEOTIDE SEQUENCE [LARGE SCALE GENOMIC DNA]</scope>
    <source>
        <strain evidence="2">CCUG 61484</strain>
    </source>
</reference>
<dbReference type="Proteomes" id="UP001597010">
    <property type="component" value="Unassembled WGS sequence"/>
</dbReference>
<dbReference type="EMBL" id="JBHTHZ010000001">
    <property type="protein sequence ID" value="MFD0792103.1"/>
    <property type="molecule type" value="Genomic_DNA"/>
</dbReference>
<name>A0ABW3AN09_9SPHI</name>
<proteinExistence type="predicted"/>
<comment type="caution">
    <text evidence="1">The sequence shown here is derived from an EMBL/GenBank/DDBJ whole genome shotgun (WGS) entry which is preliminary data.</text>
</comment>
<evidence type="ECO:0000313" key="1">
    <source>
        <dbReference type="EMBL" id="MFD0792103.1"/>
    </source>
</evidence>
<keyword evidence="2" id="KW-1185">Reference proteome</keyword>
<sequence>MLLHYLKGSLDMLILSFDQFIQLLKGKTLISSLKMAKAEK</sequence>
<accession>A0ABW3AN09</accession>
<protein>
    <submittedName>
        <fullName evidence="1">Uncharacterized protein</fullName>
    </submittedName>
</protein>
<organism evidence="1 2">
    <name type="scientific">Mucilaginibacter litoreus</name>
    <dbReference type="NCBI Taxonomy" id="1048221"/>
    <lineage>
        <taxon>Bacteria</taxon>
        <taxon>Pseudomonadati</taxon>
        <taxon>Bacteroidota</taxon>
        <taxon>Sphingobacteriia</taxon>
        <taxon>Sphingobacteriales</taxon>
        <taxon>Sphingobacteriaceae</taxon>
        <taxon>Mucilaginibacter</taxon>
    </lineage>
</organism>
<gene>
    <name evidence="1" type="ORF">ACFQZX_00660</name>
</gene>